<gene>
    <name evidence="3" type="ORF">ABGN05_10440</name>
</gene>
<feature type="domain" description="TPM" evidence="2">
    <location>
        <begin position="96"/>
        <end position="188"/>
    </location>
</feature>
<protein>
    <submittedName>
        <fullName evidence="3">TPM domain-containing protein</fullName>
    </submittedName>
</protein>
<evidence type="ECO:0000259" key="2">
    <source>
        <dbReference type="Pfam" id="PF04536"/>
    </source>
</evidence>
<evidence type="ECO:0000313" key="3">
    <source>
        <dbReference type="EMBL" id="MEX0406081.1"/>
    </source>
</evidence>
<name>A0ABV3SJL7_9HYPH</name>
<dbReference type="PANTHER" id="PTHR30373">
    <property type="entry name" value="UPF0603 PROTEIN YGCG"/>
    <property type="match status" value="1"/>
</dbReference>
<evidence type="ECO:0000256" key="1">
    <source>
        <dbReference type="SAM" id="Phobius"/>
    </source>
</evidence>
<dbReference type="PANTHER" id="PTHR30373:SF8">
    <property type="entry name" value="BLL7265 PROTEIN"/>
    <property type="match status" value="1"/>
</dbReference>
<dbReference type="Gene3D" id="3.10.310.50">
    <property type="match status" value="1"/>
</dbReference>
<dbReference type="Pfam" id="PF04536">
    <property type="entry name" value="TPM_phosphatase"/>
    <property type="match status" value="1"/>
</dbReference>
<keyword evidence="4" id="KW-1185">Reference proteome</keyword>
<organism evidence="3 4">
    <name type="scientific">Aquibium pacificus</name>
    <dbReference type="NCBI Taxonomy" id="3153579"/>
    <lineage>
        <taxon>Bacteria</taxon>
        <taxon>Pseudomonadati</taxon>
        <taxon>Pseudomonadota</taxon>
        <taxon>Alphaproteobacteria</taxon>
        <taxon>Hyphomicrobiales</taxon>
        <taxon>Phyllobacteriaceae</taxon>
        <taxon>Aquibium</taxon>
    </lineage>
</organism>
<keyword evidence="1" id="KW-1133">Transmembrane helix</keyword>
<proteinExistence type="predicted"/>
<keyword evidence="1" id="KW-0472">Membrane</keyword>
<sequence length="211" mass="22942">MTSGLSPEDRKRVSAAIRAAEATTSGEIYCVLARRSDDYFFASSLMLTLGMLAASLVAALVADWWWVDVSPVSMALAQAVAFASALLVLRVVPGLRVHLVPPRLRYRRAHDNAARQFLAHNVHATQARTGVLIFVSLAERYAEIVADSAIDEKVDQSTWNDIVARLVDSARHDRLGEGFANAVESVGALLAEHFPPGATNPNELDDHIVEI</sequence>
<comment type="caution">
    <text evidence="3">The sequence shown here is derived from an EMBL/GenBank/DDBJ whole genome shotgun (WGS) entry which is preliminary data.</text>
</comment>
<feature type="transmembrane region" description="Helical" evidence="1">
    <location>
        <begin position="79"/>
        <end position="99"/>
    </location>
</feature>
<feature type="transmembrane region" description="Helical" evidence="1">
    <location>
        <begin position="39"/>
        <end position="67"/>
    </location>
</feature>
<evidence type="ECO:0000313" key="4">
    <source>
        <dbReference type="Proteomes" id="UP001556692"/>
    </source>
</evidence>
<dbReference type="EMBL" id="JBDPGJ010000002">
    <property type="protein sequence ID" value="MEX0406081.1"/>
    <property type="molecule type" value="Genomic_DNA"/>
</dbReference>
<keyword evidence="1" id="KW-0812">Transmembrane</keyword>
<accession>A0ABV3SJL7</accession>
<dbReference type="InterPro" id="IPR007621">
    <property type="entry name" value="TPM_dom"/>
</dbReference>
<reference evidence="3 4" key="1">
    <citation type="submission" date="2024-05" db="EMBL/GenBank/DDBJ databases">
        <authorList>
            <person name="Jiang F."/>
        </authorList>
    </citation>
    <scope>NUCLEOTIDE SEQUENCE [LARGE SCALE GENOMIC DNA]</scope>
    <source>
        <strain evidence="3 4">LZ166</strain>
    </source>
</reference>
<dbReference type="RefSeq" id="WP_367953949.1">
    <property type="nucleotide sequence ID" value="NZ_JBDPGJ010000002.1"/>
</dbReference>
<dbReference type="Proteomes" id="UP001556692">
    <property type="component" value="Unassembled WGS sequence"/>
</dbReference>